<organism evidence="3 4">
    <name type="scientific">Auraticoccus cholistanensis</name>
    <dbReference type="NCBI Taxonomy" id="2656650"/>
    <lineage>
        <taxon>Bacteria</taxon>
        <taxon>Bacillati</taxon>
        <taxon>Actinomycetota</taxon>
        <taxon>Actinomycetes</taxon>
        <taxon>Propionibacteriales</taxon>
        <taxon>Propionibacteriaceae</taxon>
        <taxon>Auraticoccus</taxon>
    </lineage>
</organism>
<proteinExistence type="predicted"/>
<dbReference type="GO" id="GO:0016779">
    <property type="term" value="F:nucleotidyltransferase activity"/>
    <property type="evidence" value="ECO:0007669"/>
    <property type="project" value="TreeGrafter"/>
</dbReference>
<evidence type="ECO:0000313" key="3">
    <source>
        <dbReference type="EMBL" id="MVA76555.1"/>
    </source>
</evidence>
<name>A0A6A9UXS6_9ACTN</name>
<accession>A0A6A9UXS6</accession>
<dbReference type="AlphaFoldDB" id="A0A6A9UXS6"/>
<evidence type="ECO:0000259" key="2">
    <source>
        <dbReference type="Pfam" id="PF12804"/>
    </source>
</evidence>
<feature type="domain" description="MobA-like NTP transferase" evidence="2">
    <location>
        <begin position="11"/>
        <end position="167"/>
    </location>
</feature>
<dbReference type="Proteomes" id="UP000435304">
    <property type="component" value="Unassembled WGS sequence"/>
</dbReference>
<dbReference type="PANTHER" id="PTHR19136:SF81">
    <property type="entry name" value="MOLYBDENUM COFACTOR GUANYLYLTRANSFERASE"/>
    <property type="match status" value="1"/>
</dbReference>
<evidence type="ECO:0000256" key="1">
    <source>
        <dbReference type="ARBA" id="ARBA00022679"/>
    </source>
</evidence>
<dbReference type="PANTHER" id="PTHR19136">
    <property type="entry name" value="MOLYBDENUM COFACTOR GUANYLYLTRANSFERASE"/>
    <property type="match status" value="1"/>
</dbReference>
<evidence type="ECO:0000313" key="4">
    <source>
        <dbReference type="Proteomes" id="UP000435304"/>
    </source>
</evidence>
<dbReference type="InterPro" id="IPR025877">
    <property type="entry name" value="MobA-like_NTP_Trfase"/>
</dbReference>
<sequence>MPVAVPRGFDACVLAGGRARRLGGASKPDVEVRGRRLLDHVLGAVAGASATVVVAPDSVAVPDRVVRVSERPAGGGPVAGAVAGLAALAEGRTPEPVTALLACDSPFLATAVPRLLAALQADPEAAGAVLTDADGRPQWLSGFYRTNALRAALAGTDGRDRAVRSVLGGLPLLTVPAVGLEAVDLDTWDQVSALHP</sequence>
<dbReference type="EMBL" id="WPCU01000007">
    <property type="protein sequence ID" value="MVA76555.1"/>
    <property type="molecule type" value="Genomic_DNA"/>
</dbReference>
<reference evidence="3 4" key="1">
    <citation type="submission" date="2019-12" db="EMBL/GenBank/DDBJ databases">
        <title>Auraticoccus cholistani sp. nov., an actinomycete isolated from soil of Cholistan desert.</title>
        <authorList>
            <person name="Cheema M.T."/>
        </authorList>
    </citation>
    <scope>NUCLEOTIDE SEQUENCE [LARGE SCALE GENOMIC DNA]</scope>
    <source>
        <strain evidence="3 4">F435</strain>
    </source>
</reference>
<gene>
    <name evidence="3" type="ORF">GC722_11035</name>
</gene>
<keyword evidence="4" id="KW-1185">Reference proteome</keyword>
<dbReference type="Pfam" id="PF12804">
    <property type="entry name" value="NTP_transf_3"/>
    <property type="match status" value="1"/>
</dbReference>
<dbReference type="Gene3D" id="3.90.550.10">
    <property type="entry name" value="Spore Coat Polysaccharide Biosynthesis Protein SpsA, Chain A"/>
    <property type="match status" value="1"/>
</dbReference>
<comment type="caution">
    <text evidence="3">The sequence shown here is derived from an EMBL/GenBank/DDBJ whole genome shotgun (WGS) entry which is preliminary data.</text>
</comment>
<dbReference type="InterPro" id="IPR029044">
    <property type="entry name" value="Nucleotide-diphossugar_trans"/>
</dbReference>
<keyword evidence="1 3" id="KW-0808">Transferase</keyword>
<protein>
    <submittedName>
        <fullName evidence="3">NTP transferase domain-containing protein</fullName>
    </submittedName>
</protein>
<dbReference type="SUPFAM" id="SSF53448">
    <property type="entry name" value="Nucleotide-diphospho-sugar transferases"/>
    <property type="match status" value="1"/>
</dbReference>